<feature type="transmembrane region" description="Helical" evidence="5">
    <location>
        <begin position="242"/>
        <end position="259"/>
    </location>
</feature>
<feature type="transmembrane region" description="Helical" evidence="5">
    <location>
        <begin position="373"/>
        <end position="388"/>
    </location>
</feature>
<evidence type="ECO:0000256" key="5">
    <source>
        <dbReference type="SAM" id="Phobius"/>
    </source>
</evidence>
<dbReference type="PANTHER" id="PTHR20661">
    <property type="entry name" value="PHOSPHATIDYLINOSITOL-GLYCAN BIOSYNTHESIS CLASS W PROTEIN"/>
    <property type="match status" value="1"/>
</dbReference>
<organism evidence="6 7">
    <name type="scientific">Pseudo-nitzschia multistriata</name>
    <dbReference type="NCBI Taxonomy" id="183589"/>
    <lineage>
        <taxon>Eukaryota</taxon>
        <taxon>Sar</taxon>
        <taxon>Stramenopiles</taxon>
        <taxon>Ochrophyta</taxon>
        <taxon>Bacillariophyta</taxon>
        <taxon>Bacillariophyceae</taxon>
        <taxon>Bacillariophycidae</taxon>
        <taxon>Bacillariales</taxon>
        <taxon>Bacillariaceae</taxon>
        <taxon>Pseudo-nitzschia</taxon>
    </lineage>
</organism>
<evidence type="ECO:0000256" key="4">
    <source>
        <dbReference type="ARBA" id="ARBA00023136"/>
    </source>
</evidence>
<reference evidence="6 7" key="1">
    <citation type="submission" date="2019-01" db="EMBL/GenBank/DDBJ databases">
        <authorList>
            <person name="Ferrante I. M."/>
        </authorList>
    </citation>
    <scope>NUCLEOTIDE SEQUENCE [LARGE SCALE GENOMIC DNA]</scope>
    <source>
        <strain evidence="6 7">B856</strain>
    </source>
</reference>
<keyword evidence="4 5" id="KW-0472">Membrane</keyword>
<dbReference type="OrthoDB" id="15270at2759"/>
<dbReference type="GO" id="GO:0006506">
    <property type="term" value="P:GPI anchor biosynthetic process"/>
    <property type="evidence" value="ECO:0007669"/>
    <property type="project" value="InterPro"/>
</dbReference>
<dbReference type="GO" id="GO:0016020">
    <property type="term" value="C:membrane"/>
    <property type="evidence" value="ECO:0007669"/>
    <property type="project" value="UniProtKB-SubCell"/>
</dbReference>
<feature type="transmembrane region" description="Helical" evidence="5">
    <location>
        <begin position="271"/>
        <end position="289"/>
    </location>
</feature>
<name>A0A448ZFE9_9STRA</name>
<evidence type="ECO:0000313" key="7">
    <source>
        <dbReference type="Proteomes" id="UP000291116"/>
    </source>
</evidence>
<evidence type="ECO:0000313" key="6">
    <source>
        <dbReference type="EMBL" id="VEU40750.1"/>
    </source>
</evidence>
<evidence type="ECO:0008006" key="8">
    <source>
        <dbReference type="Google" id="ProtNLM"/>
    </source>
</evidence>
<sequence length="538" mass="58660">MAVPGEDDEAVLESMKARKEAFVTGHGGSDHPWEILWVCSSALWGCWLYAELAAAGRGSGGQRTQGFLPEALVVWFPLVLSQTKHLYPYGSLWMAGEILLAACLSARRGGTIDRPRTGGDAEKSTTGDRRLFLTLYRSSIYYLTFVAILAVDFDLFPRRFCKTEVAGYGLMDLGAASFCISGGIVSGRGWNHDHRNGKGKGNGRWDSLKPLVRAAPLVAIGIVRTVANKELDYQEHASEYGVHWNFFFTLGVLAVVQPLRKRILLGLGGRGGFAAVAVAWAPVVAMLAYQHGLSARGWQSFVETAPRGPPLGGGGSTVERFFFANREGILGCIGYVFLHASGEWIGRCFVFVDDNRNEDKDERGGSTQKQKPSMGKLAIALWVLWWVLSGRGGTEPLGGGGNHEDDGYYYDYFYEPLPVSRRSTNLAFCVWALAHNVALLWAFGALETWLRTSGRRENNNAPVVVPPTWAAVNRHGMIAFLVANLLTGLVNLTVPTIDTGDGPALCLLVAYLAGIGAAVHLCDRCLGRPPRRDPLKRD</sequence>
<feature type="transmembrane region" description="Helical" evidence="5">
    <location>
        <begin position="139"/>
        <end position="156"/>
    </location>
</feature>
<protein>
    <recommendedName>
        <fullName evidence="8">GPI-anchored wall transfer protein</fullName>
    </recommendedName>
</protein>
<dbReference type="AlphaFoldDB" id="A0A448ZFE9"/>
<feature type="transmembrane region" description="Helical" evidence="5">
    <location>
        <begin position="502"/>
        <end position="522"/>
    </location>
</feature>
<proteinExistence type="predicted"/>
<dbReference type="EMBL" id="CAACVS010000302">
    <property type="protein sequence ID" value="VEU40750.1"/>
    <property type="molecule type" value="Genomic_DNA"/>
</dbReference>
<dbReference type="InterPro" id="IPR009447">
    <property type="entry name" value="PIGW/GWT1"/>
</dbReference>
<dbReference type="GO" id="GO:0032216">
    <property type="term" value="F:glucosaminyl-phosphatidylinositol O-acyltransferase activity"/>
    <property type="evidence" value="ECO:0007669"/>
    <property type="project" value="TreeGrafter"/>
</dbReference>
<feature type="transmembrane region" description="Helical" evidence="5">
    <location>
        <begin position="425"/>
        <end position="446"/>
    </location>
</feature>
<dbReference type="GO" id="GO:0005783">
    <property type="term" value="C:endoplasmic reticulum"/>
    <property type="evidence" value="ECO:0007669"/>
    <property type="project" value="TreeGrafter"/>
</dbReference>
<keyword evidence="2 5" id="KW-0812">Transmembrane</keyword>
<evidence type="ECO:0000256" key="3">
    <source>
        <dbReference type="ARBA" id="ARBA00022989"/>
    </source>
</evidence>
<keyword evidence="3 5" id="KW-1133">Transmembrane helix</keyword>
<dbReference type="GO" id="GO:0072659">
    <property type="term" value="P:protein localization to plasma membrane"/>
    <property type="evidence" value="ECO:0007669"/>
    <property type="project" value="TreeGrafter"/>
</dbReference>
<evidence type="ECO:0000256" key="2">
    <source>
        <dbReference type="ARBA" id="ARBA00022692"/>
    </source>
</evidence>
<feature type="transmembrane region" description="Helical" evidence="5">
    <location>
        <begin position="168"/>
        <end position="190"/>
    </location>
</feature>
<accession>A0A448ZFE9</accession>
<dbReference type="PANTHER" id="PTHR20661:SF0">
    <property type="entry name" value="PHOSPHATIDYLINOSITOL-GLYCAN BIOSYNTHESIS CLASS W PROTEIN"/>
    <property type="match status" value="1"/>
</dbReference>
<keyword evidence="7" id="KW-1185">Reference proteome</keyword>
<feature type="transmembrane region" description="Helical" evidence="5">
    <location>
        <begin position="328"/>
        <end position="352"/>
    </location>
</feature>
<feature type="transmembrane region" description="Helical" evidence="5">
    <location>
        <begin position="477"/>
        <end position="496"/>
    </location>
</feature>
<dbReference type="Proteomes" id="UP000291116">
    <property type="component" value="Unassembled WGS sequence"/>
</dbReference>
<comment type="subcellular location">
    <subcellularLocation>
        <location evidence="1">Membrane</location>
        <topology evidence="1">Multi-pass membrane protein</topology>
    </subcellularLocation>
</comment>
<gene>
    <name evidence="6" type="ORF">PSNMU_V1.4_AUG-EV-PASAV3_0076500</name>
</gene>
<evidence type="ECO:0000256" key="1">
    <source>
        <dbReference type="ARBA" id="ARBA00004141"/>
    </source>
</evidence>
<dbReference type="Pfam" id="PF06423">
    <property type="entry name" value="GWT1"/>
    <property type="match status" value="1"/>
</dbReference>
<feature type="transmembrane region" description="Helical" evidence="5">
    <location>
        <begin position="211"/>
        <end position="227"/>
    </location>
</feature>